<name>A0A5C6N0D8_9TELE</name>
<gene>
    <name evidence="2" type="ORF">D4764_05G0008360</name>
</gene>
<dbReference type="AlphaFoldDB" id="A0A5C6N0D8"/>
<organism evidence="2 3">
    <name type="scientific">Takifugu flavidus</name>
    <name type="common">sansaifugu</name>
    <dbReference type="NCBI Taxonomy" id="433684"/>
    <lineage>
        <taxon>Eukaryota</taxon>
        <taxon>Metazoa</taxon>
        <taxon>Chordata</taxon>
        <taxon>Craniata</taxon>
        <taxon>Vertebrata</taxon>
        <taxon>Euteleostomi</taxon>
        <taxon>Actinopterygii</taxon>
        <taxon>Neopterygii</taxon>
        <taxon>Teleostei</taxon>
        <taxon>Neoteleostei</taxon>
        <taxon>Acanthomorphata</taxon>
        <taxon>Eupercaria</taxon>
        <taxon>Tetraodontiformes</taxon>
        <taxon>Tetradontoidea</taxon>
        <taxon>Tetraodontidae</taxon>
        <taxon>Takifugu</taxon>
    </lineage>
</organism>
<protein>
    <submittedName>
        <fullName evidence="2">Uncharacterized protein</fullName>
    </submittedName>
</protein>
<dbReference type="Proteomes" id="UP000324091">
    <property type="component" value="Chromosome 5"/>
</dbReference>
<accession>A0A5C6N0D8</accession>
<feature type="non-terminal residue" evidence="2">
    <location>
        <position position="1"/>
    </location>
</feature>
<evidence type="ECO:0000256" key="1">
    <source>
        <dbReference type="SAM" id="MobiDB-lite"/>
    </source>
</evidence>
<proteinExistence type="predicted"/>
<comment type="caution">
    <text evidence="2">The sequence shown here is derived from an EMBL/GenBank/DDBJ whole genome shotgun (WGS) entry which is preliminary data.</text>
</comment>
<keyword evidence="3" id="KW-1185">Reference proteome</keyword>
<sequence>VHGSAAWMFFPAGSQELRCIGQERHAERREQPKQLRVPVEGRCVASPEGGTRAQKPNLHAHIHPGNLIPSSITDNMLLVSQKKDNTQGYNPPTRTPTVLIYTSNSATWMDEPGSFQPRLTFPSLLSRTRRSHGGHSDARDQQMSPERGCQACAVILNPVI</sequence>
<evidence type="ECO:0000313" key="3">
    <source>
        <dbReference type="Proteomes" id="UP000324091"/>
    </source>
</evidence>
<reference evidence="2 3" key="1">
    <citation type="submission" date="2019-04" db="EMBL/GenBank/DDBJ databases">
        <title>Chromosome genome assembly for Takifugu flavidus.</title>
        <authorList>
            <person name="Xiao S."/>
        </authorList>
    </citation>
    <scope>NUCLEOTIDE SEQUENCE [LARGE SCALE GENOMIC DNA]</scope>
    <source>
        <strain evidence="2">HTHZ2018</strain>
        <tissue evidence="2">Muscle</tissue>
    </source>
</reference>
<feature type="region of interest" description="Disordered" evidence="1">
    <location>
        <begin position="127"/>
        <end position="147"/>
    </location>
</feature>
<evidence type="ECO:0000313" key="2">
    <source>
        <dbReference type="EMBL" id="TWW60746.1"/>
    </source>
</evidence>
<dbReference type="EMBL" id="RHFK02000018">
    <property type="protein sequence ID" value="TWW60746.1"/>
    <property type="molecule type" value="Genomic_DNA"/>
</dbReference>